<organism evidence="3 4">
    <name type="scientific">Tritrichomonas foetus</name>
    <dbReference type="NCBI Taxonomy" id="1144522"/>
    <lineage>
        <taxon>Eukaryota</taxon>
        <taxon>Metamonada</taxon>
        <taxon>Parabasalia</taxon>
        <taxon>Tritrichomonadida</taxon>
        <taxon>Tritrichomonadidae</taxon>
        <taxon>Tritrichomonas</taxon>
    </lineage>
</organism>
<keyword evidence="2" id="KW-1133">Transmembrane helix</keyword>
<dbReference type="InterPro" id="IPR032287">
    <property type="entry name" value="DUF4838"/>
</dbReference>
<dbReference type="GeneID" id="94847094"/>
<keyword evidence="2" id="KW-0812">Transmembrane</keyword>
<evidence type="ECO:0000313" key="4">
    <source>
        <dbReference type="Proteomes" id="UP000179807"/>
    </source>
</evidence>
<proteinExistence type="predicted"/>
<feature type="coiled-coil region" evidence="1">
    <location>
        <begin position="621"/>
        <end position="648"/>
    </location>
</feature>
<protein>
    <submittedName>
        <fullName evidence="3">Uncharacterized protein</fullName>
    </submittedName>
</protein>
<gene>
    <name evidence="3" type="ORF">TRFO_39019</name>
</gene>
<reference evidence="3" key="1">
    <citation type="submission" date="2016-10" db="EMBL/GenBank/DDBJ databases">
        <authorList>
            <person name="Benchimol M."/>
            <person name="Almeida L.G."/>
            <person name="Vasconcelos A.T."/>
            <person name="Perreira-Neves A."/>
            <person name="Rosa I.A."/>
            <person name="Tasca T."/>
            <person name="Bogo M.R."/>
            <person name="de Souza W."/>
        </authorList>
    </citation>
    <scope>NUCLEOTIDE SEQUENCE [LARGE SCALE GENOMIC DNA]</scope>
    <source>
        <strain evidence="3">K</strain>
    </source>
</reference>
<keyword evidence="4" id="KW-1185">Reference proteome</keyword>
<feature type="transmembrane region" description="Helical" evidence="2">
    <location>
        <begin position="1143"/>
        <end position="1166"/>
    </location>
</feature>
<evidence type="ECO:0000256" key="2">
    <source>
        <dbReference type="SAM" id="Phobius"/>
    </source>
</evidence>
<dbReference type="AlphaFoldDB" id="A0A1J4JAX2"/>
<dbReference type="Pfam" id="PF16126">
    <property type="entry name" value="DUF4838"/>
    <property type="match status" value="2"/>
</dbReference>
<dbReference type="PANTHER" id="PTHR47406">
    <property type="entry name" value="COAGULATION FACTOR 5/8 TYPE, C-TERMINAL"/>
    <property type="match status" value="1"/>
</dbReference>
<comment type="caution">
    <text evidence="3">The sequence shown here is derived from an EMBL/GenBank/DDBJ whole genome shotgun (WGS) entry which is preliminary data.</text>
</comment>
<dbReference type="Proteomes" id="UP000179807">
    <property type="component" value="Unassembled WGS sequence"/>
</dbReference>
<keyword evidence="2" id="KW-0472">Membrane</keyword>
<dbReference type="EMBL" id="MLAK01001288">
    <property type="protein sequence ID" value="OHS94803.1"/>
    <property type="molecule type" value="Genomic_DNA"/>
</dbReference>
<dbReference type="PANTHER" id="PTHR47406:SF2">
    <property type="entry name" value="ALPHA GLUCURONIDASE N-TERMINAL DOMAIN-CONTAINING PROTEIN"/>
    <property type="match status" value="1"/>
</dbReference>
<name>A0A1J4JAX2_9EUKA</name>
<dbReference type="VEuPathDB" id="TrichDB:TRFO_39019"/>
<evidence type="ECO:0000313" key="3">
    <source>
        <dbReference type="EMBL" id="OHS94803.1"/>
    </source>
</evidence>
<accession>A0A1J4JAX2</accession>
<sequence>MTFVMKFFKLEIKCFYNVMHAFKSLYKSKISTIYDKILIFPMQIVVIQNRIYSLFQNAHVIEISIQSQTHSQKFSISQKFYTFMIFSLFCIFLKLAVRGESPKYTIVYSQTESNTAKNASFLLQDYIQKLTDVVLPTQELSNQYKNDFTEIPDQSIFLNYTTPNDHSIIGQSDQIESNDDFILEISNDMLIIHGGERGLHYGVIEIIERFGNVSFFSKDQIFIPEIDEFSVEFEKEIHKPDFIYRASYIRGNDDFNYFLRNNFHYEINQEKGGSFKFGANLFNHTLFELLPPSIYFTDHPGWYAMDEHGRRVNFTQLCFTNQEMIEKLSQNLIDFIETDLKNSNSFYYHQLSSNDFQNEHDHEIINNRYHKNNNNNFHQESHMRESLNVYSVSPNDNFHFCQCEYCRAYQIIRGQNGYLLTFVNSVAQRVKSHFEKQNITNVYIETLITSNGIPTSISPESNVILRFKTIENDIVQSINESSFNTNFYNDLQGWTSKTQNQMIWDYFSSTKEFLGIFPNFNSIQKNLQLYKKNGIIAVFFDGYEPHGFFNEYQNYIISKLLWNVSADVEKLSNKFFDHYYGKASIHIVEFINSLNEYMTQYKNKITPNILITELDDFDNFLILAENILKQAEEEVKNDKLALDHVQKTRASIYYTKFFRIKKERENMQFFWQMENKTNFVEPLNTPNESYYLASNLVSIISPKISQNSDRIINKHYFPMKDFNEDDFIHLSRDEIFEHKQLVEIKSCVFGYNISYLEFEDTKVGIAIDQSGRIGSFYFGEKSFINGNFGGIDFNSIINSTIPIDYISNDQFKIGKINQTYLRLYNNDLTKEYHLINSKQLEVSCSFHGFYRPVVSFSLNIKNPHKLAFKMDDCDWMINKIKIDQISPLFSISGVSLLGRKSIIFASVEEKTGVKVNIPEEKFERLLIKMTPSNDTIRLIFSESSRLQSIEDNHQLQFTLTPMRNIEDIPQDNESIDGYNEDIYLIYDPEVFQIDESLATFVEDSSSSTSRAAHCFCNSTNVAIWHRLQYDTNFDSKYKGVEFNLSIDAKIVPKKRAGNAFNIQIECDNKTIISKDVSVMSIDDVLSPIQINKYNHINIGSFIPTGEQCSAKISCQESAFAVDIGSVNMVHIGHQDEIVDNSALVIGLSAAAGFMVILLLIIFCCYISRKKSTNSTWSYLSADSFLKNETYT</sequence>
<dbReference type="RefSeq" id="XP_068347940.1">
    <property type="nucleotide sequence ID" value="XM_068512390.1"/>
</dbReference>
<keyword evidence="1" id="KW-0175">Coiled coil</keyword>
<evidence type="ECO:0000256" key="1">
    <source>
        <dbReference type="SAM" id="Coils"/>
    </source>
</evidence>